<protein>
    <submittedName>
        <fullName evidence="2">Uncharacterized protein</fullName>
    </submittedName>
</protein>
<feature type="compositionally biased region" description="Basic and acidic residues" evidence="1">
    <location>
        <begin position="98"/>
        <end position="110"/>
    </location>
</feature>
<feature type="compositionally biased region" description="Polar residues" evidence="1">
    <location>
        <begin position="83"/>
        <end position="96"/>
    </location>
</feature>
<dbReference type="AlphaFoldDB" id="A0AAV4UT68"/>
<evidence type="ECO:0000256" key="1">
    <source>
        <dbReference type="SAM" id="MobiDB-lite"/>
    </source>
</evidence>
<keyword evidence="3" id="KW-1185">Reference proteome</keyword>
<dbReference type="Proteomes" id="UP001054945">
    <property type="component" value="Unassembled WGS sequence"/>
</dbReference>
<comment type="caution">
    <text evidence="2">The sequence shown here is derived from an EMBL/GenBank/DDBJ whole genome shotgun (WGS) entry which is preliminary data.</text>
</comment>
<gene>
    <name evidence="2" type="ORF">CEXT_512511</name>
</gene>
<proteinExistence type="predicted"/>
<sequence>MIFAEKKANWAIIVNWIPSNCIRQSIEQLRSSIAVVQLKYLKLDGPIDNRLPLKCTDIVVFHKMLNTDLKAQYVAKHGREQSNLEQDVSPFKTGTKNYFRERDRAEGNYA</sequence>
<feature type="region of interest" description="Disordered" evidence="1">
    <location>
        <begin position="78"/>
        <end position="110"/>
    </location>
</feature>
<name>A0AAV4UT68_CAEEX</name>
<evidence type="ECO:0000313" key="3">
    <source>
        <dbReference type="Proteomes" id="UP001054945"/>
    </source>
</evidence>
<organism evidence="2 3">
    <name type="scientific">Caerostris extrusa</name>
    <name type="common">Bark spider</name>
    <name type="synonym">Caerostris bankana</name>
    <dbReference type="NCBI Taxonomy" id="172846"/>
    <lineage>
        <taxon>Eukaryota</taxon>
        <taxon>Metazoa</taxon>
        <taxon>Ecdysozoa</taxon>
        <taxon>Arthropoda</taxon>
        <taxon>Chelicerata</taxon>
        <taxon>Arachnida</taxon>
        <taxon>Araneae</taxon>
        <taxon>Araneomorphae</taxon>
        <taxon>Entelegynae</taxon>
        <taxon>Araneoidea</taxon>
        <taxon>Araneidae</taxon>
        <taxon>Caerostris</taxon>
    </lineage>
</organism>
<evidence type="ECO:0000313" key="2">
    <source>
        <dbReference type="EMBL" id="GIY61106.1"/>
    </source>
</evidence>
<dbReference type="EMBL" id="BPLR01013429">
    <property type="protein sequence ID" value="GIY61106.1"/>
    <property type="molecule type" value="Genomic_DNA"/>
</dbReference>
<reference evidence="2 3" key="1">
    <citation type="submission" date="2021-06" db="EMBL/GenBank/DDBJ databases">
        <title>Caerostris extrusa draft genome.</title>
        <authorList>
            <person name="Kono N."/>
            <person name="Arakawa K."/>
        </authorList>
    </citation>
    <scope>NUCLEOTIDE SEQUENCE [LARGE SCALE GENOMIC DNA]</scope>
</reference>
<accession>A0AAV4UT68</accession>